<comment type="caution">
    <text evidence="1">The sequence shown here is derived from an EMBL/GenBank/DDBJ whole genome shotgun (WGS) entry which is preliminary data.</text>
</comment>
<sequence>MNLVRKVRLVERVFQDLDLEISNAKGNLGYSCISSCGACCFKPDIEASVLEFLPLAYYLFKSGRAEAMYESLVENKTDICVILSTLSSENKSGFCSEYKYRGLICRLFGYSTVRKKESVKSLLVCQQIKEAYSTRIMEINGDEEVKNTLPVCSDYFYRLLAIDYKLATDKFPINTSIQKALAEVLWYFQYRSPKKSA</sequence>
<proteinExistence type="predicted"/>
<reference evidence="1 2" key="1">
    <citation type="submission" date="2020-04" db="EMBL/GenBank/DDBJ databases">
        <title>Flammeovirgaceae bacterium KN852 isolated from deep sea.</title>
        <authorList>
            <person name="Zhang D.-C."/>
        </authorList>
    </citation>
    <scope>NUCLEOTIDE SEQUENCE [LARGE SCALE GENOMIC DNA]</scope>
    <source>
        <strain evidence="1 2">KN852</strain>
    </source>
</reference>
<evidence type="ECO:0000313" key="1">
    <source>
        <dbReference type="EMBL" id="NMM50013.1"/>
    </source>
</evidence>
<dbReference type="Proteomes" id="UP000559010">
    <property type="component" value="Unassembled WGS sequence"/>
</dbReference>
<accession>A0A848IZP2</accession>
<protein>
    <submittedName>
        <fullName evidence="1">YkgJ family cysteine cluster protein</fullName>
    </submittedName>
</protein>
<dbReference type="InterPro" id="IPR005358">
    <property type="entry name" value="Puta_zinc/iron-chelating_dom"/>
</dbReference>
<keyword evidence="2" id="KW-1185">Reference proteome</keyword>
<dbReference type="AlphaFoldDB" id="A0A848IZP2"/>
<gene>
    <name evidence="1" type="ORF">HH304_16520</name>
</gene>
<dbReference type="EMBL" id="JABBNU010000010">
    <property type="protein sequence ID" value="NMM50013.1"/>
    <property type="molecule type" value="Genomic_DNA"/>
</dbReference>
<dbReference type="Pfam" id="PF03692">
    <property type="entry name" value="CxxCxxCC"/>
    <property type="match status" value="1"/>
</dbReference>
<name>A0A848IZP2_9BACT</name>
<evidence type="ECO:0000313" key="2">
    <source>
        <dbReference type="Proteomes" id="UP000559010"/>
    </source>
</evidence>
<organism evidence="1 2">
    <name type="scientific">Marinigracilibium pacificum</name>
    <dbReference type="NCBI Taxonomy" id="2729599"/>
    <lineage>
        <taxon>Bacteria</taxon>
        <taxon>Pseudomonadati</taxon>
        <taxon>Bacteroidota</taxon>
        <taxon>Cytophagia</taxon>
        <taxon>Cytophagales</taxon>
        <taxon>Flammeovirgaceae</taxon>
        <taxon>Marinigracilibium</taxon>
    </lineage>
</organism>